<comment type="caution">
    <text evidence="2">The sequence shown here is derived from an EMBL/GenBank/DDBJ whole genome shotgun (WGS) entry which is preliminary data.</text>
</comment>
<dbReference type="Pfam" id="PF12867">
    <property type="entry name" value="DinB_2"/>
    <property type="match status" value="1"/>
</dbReference>
<dbReference type="Proteomes" id="UP000659124">
    <property type="component" value="Unassembled WGS sequence"/>
</dbReference>
<feature type="domain" description="DinB-like" evidence="1">
    <location>
        <begin position="27"/>
        <end position="161"/>
    </location>
</feature>
<organism evidence="2 3">
    <name type="scientific">Chitinophaga qingshengii</name>
    <dbReference type="NCBI Taxonomy" id="1569794"/>
    <lineage>
        <taxon>Bacteria</taxon>
        <taxon>Pseudomonadati</taxon>
        <taxon>Bacteroidota</taxon>
        <taxon>Chitinophagia</taxon>
        <taxon>Chitinophagales</taxon>
        <taxon>Chitinophagaceae</taxon>
        <taxon>Chitinophaga</taxon>
    </lineage>
</organism>
<protein>
    <submittedName>
        <fullName evidence="2">DinB family protein</fullName>
    </submittedName>
</protein>
<gene>
    <name evidence="2" type="ORF">ICL07_21890</name>
</gene>
<dbReference type="RefSeq" id="WP_188090181.1">
    <property type="nucleotide sequence ID" value="NZ_JACVFC010000003.1"/>
</dbReference>
<reference evidence="2 3" key="1">
    <citation type="submission" date="2020-09" db="EMBL/GenBank/DDBJ databases">
        <title>Genome sequences of type strains of Chitinophaga qingshengii and Chitinophaga varians.</title>
        <authorList>
            <person name="Kittiwongwattana C."/>
        </authorList>
    </citation>
    <scope>NUCLEOTIDE SEQUENCE [LARGE SCALE GENOMIC DNA]</scope>
    <source>
        <strain evidence="2 3">JCM 30026</strain>
    </source>
</reference>
<evidence type="ECO:0000313" key="2">
    <source>
        <dbReference type="EMBL" id="MBC9933056.1"/>
    </source>
</evidence>
<dbReference type="Gene3D" id="1.20.120.450">
    <property type="entry name" value="dinb family like domain"/>
    <property type="match status" value="1"/>
</dbReference>
<dbReference type="InterPro" id="IPR024775">
    <property type="entry name" value="DinB-like"/>
</dbReference>
<proteinExistence type="predicted"/>
<dbReference type="InterPro" id="IPR034660">
    <property type="entry name" value="DinB/YfiT-like"/>
</dbReference>
<name>A0ABR7TUD8_9BACT</name>
<evidence type="ECO:0000313" key="3">
    <source>
        <dbReference type="Proteomes" id="UP000659124"/>
    </source>
</evidence>
<accession>A0ABR7TUD8</accession>
<sequence length="170" mass="19276">MKRTAWFDRSFPAMTDNGVMPGIIERLSGTPARAEELTRGIAEAVLVRKSGDEWSAKEELGHLSDLEPLWAGRLGDFINGLPELRVADLTNRRTHEAHHNDTGLAELLQRFRQLRTAFVQQLLALDDTKLDHTALHPRLKTPMRIIDLAYFVAEHDDHHLAGIREKISTQ</sequence>
<keyword evidence="3" id="KW-1185">Reference proteome</keyword>
<evidence type="ECO:0000259" key="1">
    <source>
        <dbReference type="Pfam" id="PF12867"/>
    </source>
</evidence>
<dbReference type="EMBL" id="JACVFC010000003">
    <property type="protein sequence ID" value="MBC9933056.1"/>
    <property type="molecule type" value="Genomic_DNA"/>
</dbReference>
<dbReference type="SUPFAM" id="SSF109854">
    <property type="entry name" value="DinB/YfiT-like putative metalloenzymes"/>
    <property type="match status" value="1"/>
</dbReference>